<proteinExistence type="predicted"/>
<organism evidence="1 2">
    <name type="scientific">Avena sativa</name>
    <name type="common">Oat</name>
    <dbReference type="NCBI Taxonomy" id="4498"/>
    <lineage>
        <taxon>Eukaryota</taxon>
        <taxon>Viridiplantae</taxon>
        <taxon>Streptophyta</taxon>
        <taxon>Embryophyta</taxon>
        <taxon>Tracheophyta</taxon>
        <taxon>Spermatophyta</taxon>
        <taxon>Magnoliopsida</taxon>
        <taxon>Liliopsida</taxon>
        <taxon>Poales</taxon>
        <taxon>Poaceae</taxon>
        <taxon>BOP clade</taxon>
        <taxon>Pooideae</taxon>
        <taxon>Poodae</taxon>
        <taxon>Poeae</taxon>
        <taxon>Poeae Chloroplast Group 1 (Aveneae type)</taxon>
        <taxon>Aveninae</taxon>
        <taxon>Avena</taxon>
    </lineage>
</organism>
<sequence length="1019" mass="115891">MEEAAVTAATGTMGPVIVKLAALLGSEYKLRWRTRKDVNFIRAKFKSMHSLLWTIWEREDLDAESKDMKKEALDLADDMDDAIDDFILGMERSSRGGNRRLIQMKITARAFQDMKNRVDQVSRRCRCKWKKKTARPISCSFSRKISSPSKPPPRSPFVRKDASQVVGMDRPRDELITFLVGRPGSTPVQPQLKRASIVGPAGMGKTTLAHLVYEAIGDKFQSRAFVSLTPNPDMKMVLTSILEQVAADSTVQFPAAKGASTEEEHLVNIISNFLEDKRYLVVIDDLWHYGEWEVIKKSLPENKLGSRIITSTRMNDIAEKCHDDFDTLLYKMNPRREYRGKGWVYEIGSENVGARIIAAMSSDIVGEGFDRDHPVMRMCGGMPLAILCMLSAVAKERDKQAQQGVYAKTRDVQDTIEKQVIQNGIQNTPGFEPLVESLQLGYDDLPHHMLKTCLLYCTIYPENHEMRRDDLVRRWIAHVFVRGENAAKGYFDELVNRGLFQFSDGFHARLFRYGMHPMIRNFLGRKFREDNFITCSSEITASSYSCQIRRLSIDYWPSSDDAVLGIDWSRIRSLVVFGGAQRVPLEQLERLRVLDLECDETLENHHLKDICGLLRVRHLIGLQGMGISEIPPEIVRLQHLETLDVRKTGITELPREIGDLQQLRSLDVSNTQGLVELPKEVGDLQHLENLCLSKTNITELPREVAGRLKKLKTLDISKNGKIRELSREIIAALPHLEILDVSHTCITEIPSEVGSFQNLERLHLQSTKVTKIPREIGRLKKLKILELDERITTLPWEAGQLSQVEGLPECVRQVWKKTDLMSSLAGEILSFQKQPGSSGDGGLIVGTKHMHIPGWIKEQFNNIGYLDIRICKLEEGCLVTLREMPSLQILKLRFEVVPKKRVVFSGEGFAKLVVLHIDSRVPQVTFQEGAMPWLQFLKFEIQFYSGSPNTDPMGIKHLVSLREVSFICNDWYQVDSPFISVTIDAVRKELQEHPRNSPTCYRGRAYVHVNGLQLRPLSD</sequence>
<evidence type="ECO:0000313" key="1">
    <source>
        <dbReference type="EnsemblPlants" id="AVESA.00010b.r2.7AG1208800.1.CDS"/>
    </source>
</evidence>
<evidence type="ECO:0000313" key="2">
    <source>
        <dbReference type="Proteomes" id="UP001732700"/>
    </source>
</evidence>
<protein>
    <submittedName>
        <fullName evidence="1">Uncharacterized protein</fullName>
    </submittedName>
</protein>
<keyword evidence="2" id="KW-1185">Reference proteome</keyword>
<name>A0ACD5ZQD0_AVESA</name>
<reference evidence="1" key="1">
    <citation type="submission" date="2021-05" db="EMBL/GenBank/DDBJ databases">
        <authorList>
            <person name="Scholz U."/>
            <person name="Mascher M."/>
            <person name="Fiebig A."/>
        </authorList>
    </citation>
    <scope>NUCLEOTIDE SEQUENCE [LARGE SCALE GENOMIC DNA]</scope>
</reference>
<reference evidence="1" key="2">
    <citation type="submission" date="2025-09" db="UniProtKB">
        <authorList>
            <consortium name="EnsemblPlants"/>
        </authorList>
    </citation>
    <scope>IDENTIFICATION</scope>
</reference>
<accession>A0ACD5ZQD0</accession>
<dbReference type="Proteomes" id="UP001732700">
    <property type="component" value="Chromosome 7A"/>
</dbReference>
<dbReference type="EnsemblPlants" id="AVESA.00010b.r2.7AG1208800.1">
    <property type="protein sequence ID" value="AVESA.00010b.r2.7AG1208800.1.CDS"/>
    <property type="gene ID" value="AVESA.00010b.r2.7AG1208800"/>
</dbReference>